<evidence type="ECO:0000256" key="4">
    <source>
        <dbReference type="ARBA" id="ARBA00022840"/>
    </source>
</evidence>
<dbReference type="NCBIfam" id="TIGR00211">
    <property type="entry name" value="glyS"/>
    <property type="match status" value="1"/>
</dbReference>
<keyword evidence="3 9" id="KW-0547">Nucleotide-binding</keyword>
<dbReference type="Gene3D" id="3.30.930.10">
    <property type="entry name" value="Bira Bifunctional Protein, Domain 2"/>
    <property type="match status" value="1"/>
</dbReference>
<dbReference type="RefSeq" id="WP_051047389.1">
    <property type="nucleotide sequence ID" value="NZ_QNRE01000016.1"/>
</dbReference>
<accession>A0A366D3I8</accession>
<dbReference type="FunFam" id="3.30.930.10:FF:000006">
    <property type="entry name" value="Glycine--tRNA ligase alpha subunit"/>
    <property type="match status" value="1"/>
</dbReference>
<dbReference type="Pfam" id="PF02092">
    <property type="entry name" value="tRNA_synt_2f"/>
    <property type="match status" value="1"/>
</dbReference>
<name>A0A366D3I8_9NOCA</name>
<dbReference type="PANTHER" id="PTHR30075:SF2">
    <property type="entry name" value="GLYCINE--TRNA LIGASE, CHLOROPLASTIC_MITOCHONDRIAL 2"/>
    <property type="match status" value="1"/>
</dbReference>
<dbReference type="Pfam" id="PF02091">
    <property type="entry name" value="tRNA-synt_2e"/>
    <property type="match status" value="1"/>
</dbReference>
<dbReference type="EC" id="6.1.1.14" evidence="9"/>
<sequence>MTTATAHNDNPSVPVSMQEAILRLQAYWSQRGCLLGQPFNTEVGAGTMNPATLLSVLGPEIWNVAYVEPSVRPDDSRYGKNPNRLQTHTQFQVILKPEPGDPQELYLGSLAALGIDLDAHDVRFVEDNWAQPAIGAWGLGWEVWLDGMEITQFTYFQQVAGQNLDPIPVEITYGLERILMAIQGVTHFEHIAYAPGVSYGEVFGQSEYEMSRYYLDDADIDTTRGLLAAYSAEADRMITTRLPVPAHVHVLKSSHAFNILDSRGAVSTAERAKWFAVMRKQSREIAALWTDLRAEAGYPRGVHAPPPLATSPVDPATITSAPGSVLLFEIGTEELPPHVVTASISSVRATLIELLDSTALPHGEITVQATPRRIGVRVEGIADREPDSVNVRRGPKVAAAYDADGKSTPALAGFLRAQGVSADDLQRIEVGGAEHVAVESTRAGRSAAVVLTDVLSRLTLSLRADKNMRWRDPELSFSRPIRWLTALLGDQILPITAGTLVAGRSTRGHRQSATPTFDLPAADHYLPVLEAAGIVVDPVERRARVVSSAAALAEAANGRIDVDGDADLIDEITNLVESPTGILGHFDPKYLDLPEQILITVMRKHQRYLPVRSGAGDLLPVFVTMANGDCDADVVRGGNENVLRARFEDAAFFWNVDLTIAPDQFRARLGALMFHEKVGTMADRADRIATAASILGTRSGLPAADAATLTRAGALAKFDLATQMVIEMTSLAGTMAREYATKSRESEPVATALWEMELPRSSGDDLPTTTPGALLALADRFDLLVAMLAVGAKLTGNADPYGLRRAAAGILAILRDHPELADVTIPIGLRTAADQLRGQGLTIDPAVLSTAEELITTRYEQRLRDEAVGPGLIAAVRPSAEAPHRADMLIDQISEASEDNRFADLVEGLQRIMRILPPAAPTTYDPARLIGPAEQQLLTVMGSVPVADGKPLTEWIPHGHTLIEPLTTFFDDVLVMADDPADRTARLGLLAAILAKAPAGIDWREVHQMLQKRDG</sequence>
<dbReference type="STRING" id="1210090.GCA_001613185_03989"/>
<evidence type="ECO:0000256" key="1">
    <source>
        <dbReference type="ARBA" id="ARBA00008226"/>
    </source>
</evidence>
<evidence type="ECO:0000256" key="3">
    <source>
        <dbReference type="ARBA" id="ARBA00022741"/>
    </source>
</evidence>
<dbReference type="SUPFAM" id="SSF109604">
    <property type="entry name" value="HD-domain/PDEase-like"/>
    <property type="match status" value="1"/>
</dbReference>
<dbReference type="EMBL" id="QNRE01000016">
    <property type="protein sequence ID" value="RBO84495.1"/>
    <property type="molecule type" value="Genomic_DNA"/>
</dbReference>
<keyword evidence="5 9" id="KW-0648">Protein biosynthesis</keyword>
<dbReference type="PROSITE" id="PS50861">
    <property type="entry name" value="AA_TRNA_LIGASE_II_GLYAB"/>
    <property type="match status" value="2"/>
</dbReference>
<dbReference type="AlphaFoldDB" id="A0A366D3I8"/>
<dbReference type="NCBIfam" id="NF006827">
    <property type="entry name" value="PRK09348.1"/>
    <property type="match status" value="1"/>
</dbReference>
<dbReference type="Proteomes" id="UP000252586">
    <property type="component" value="Unassembled WGS sequence"/>
</dbReference>
<dbReference type="InterPro" id="IPR045864">
    <property type="entry name" value="aa-tRNA-synth_II/BPL/LPL"/>
</dbReference>
<keyword evidence="4 9" id="KW-0067">ATP-binding</keyword>
<protein>
    <recommendedName>
        <fullName evidence="8 9">Multifunctional fusion protein</fullName>
    </recommendedName>
    <domain>
        <recommendedName>
            <fullName evidence="9">Glycine--tRNA ligase beta subunit</fullName>
            <ecNumber evidence="9">6.1.1.14</ecNumber>
        </recommendedName>
        <alternativeName>
            <fullName evidence="9">Glycyl-tRNA synthetase beta subunit</fullName>
            <shortName evidence="9">GlyRS</shortName>
        </alternativeName>
    </domain>
    <domain>
        <recommendedName>
            <fullName evidence="8">Glycine--tRNA ligase alpha subunit</fullName>
        </recommendedName>
        <alternativeName>
            <fullName evidence="8">Glycyl-tRNA synthetase alpha subunit</fullName>
        </alternativeName>
    </domain>
</protein>
<proteinExistence type="inferred from homology"/>
<dbReference type="InterPro" id="IPR002310">
    <property type="entry name" value="Gly-tRNA_ligase_asu"/>
</dbReference>
<dbReference type="NCBIfam" id="NF011499">
    <property type="entry name" value="PRK14908.1"/>
    <property type="match status" value="1"/>
</dbReference>
<dbReference type="PRINTS" id="PR01044">
    <property type="entry name" value="TRNASYNTHGA"/>
</dbReference>
<dbReference type="HAMAP" id="MF_00254">
    <property type="entry name" value="Gly_tRNA_synth_alpha"/>
    <property type="match status" value="1"/>
</dbReference>
<dbReference type="OrthoDB" id="9775440at2"/>
<evidence type="ECO:0000313" key="10">
    <source>
        <dbReference type="EMBL" id="RBO84495.1"/>
    </source>
</evidence>
<dbReference type="GO" id="GO:0006426">
    <property type="term" value="P:glycyl-tRNA aminoacylation"/>
    <property type="evidence" value="ECO:0007669"/>
    <property type="project" value="UniProtKB-UniRule"/>
</dbReference>
<keyword evidence="11" id="KW-1185">Reference proteome</keyword>
<evidence type="ECO:0000256" key="6">
    <source>
        <dbReference type="ARBA" id="ARBA00023146"/>
    </source>
</evidence>
<dbReference type="HAMAP" id="MF_00255">
    <property type="entry name" value="Gly_tRNA_synth_beta"/>
    <property type="match status" value="1"/>
</dbReference>
<evidence type="ECO:0000256" key="7">
    <source>
        <dbReference type="ARBA" id="ARBA00047937"/>
    </source>
</evidence>
<comment type="caution">
    <text evidence="10">The sequence shown here is derived from an EMBL/GenBank/DDBJ whole genome shotgun (WGS) entry which is preliminary data.</text>
</comment>
<comment type="subcellular location">
    <subcellularLocation>
        <location evidence="9">Cytoplasm</location>
    </subcellularLocation>
</comment>
<keyword evidence="6 9" id="KW-0030">Aminoacyl-tRNA synthetase</keyword>
<keyword evidence="9" id="KW-0963">Cytoplasm</keyword>
<comment type="catalytic activity">
    <reaction evidence="7 9">
        <text>tRNA(Gly) + glycine + ATP = glycyl-tRNA(Gly) + AMP + diphosphate</text>
        <dbReference type="Rhea" id="RHEA:16013"/>
        <dbReference type="Rhea" id="RHEA-COMP:9664"/>
        <dbReference type="Rhea" id="RHEA-COMP:9683"/>
        <dbReference type="ChEBI" id="CHEBI:30616"/>
        <dbReference type="ChEBI" id="CHEBI:33019"/>
        <dbReference type="ChEBI" id="CHEBI:57305"/>
        <dbReference type="ChEBI" id="CHEBI:78442"/>
        <dbReference type="ChEBI" id="CHEBI:78522"/>
        <dbReference type="ChEBI" id="CHEBI:456215"/>
        <dbReference type="EC" id="6.1.1.14"/>
    </reaction>
</comment>
<dbReference type="InterPro" id="IPR015944">
    <property type="entry name" value="Gly-tRNA-synth_bsu"/>
</dbReference>
<evidence type="ECO:0000256" key="9">
    <source>
        <dbReference type="HAMAP-Rule" id="MF_00255"/>
    </source>
</evidence>
<dbReference type="SUPFAM" id="SSF55681">
    <property type="entry name" value="Class II aaRS and biotin synthetases"/>
    <property type="match status" value="1"/>
</dbReference>
<evidence type="ECO:0000313" key="11">
    <source>
        <dbReference type="Proteomes" id="UP000252586"/>
    </source>
</evidence>
<dbReference type="Gene3D" id="1.20.58.180">
    <property type="entry name" value="Class II aaRS and biotin synthetases, domain 2"/>
    <property type="match status" value="1"/>
</dbReference>
<dbReference type="GO" id="GO:0005829">
    <property type="term" value="C:cytosol"/>
    <property type="evidence" value="ECO:0007669"/>
    <property type="project" value="TreeGrafter"/>
</dbReference>
<evidence type="ECO:0000256" key="8">
    <source>
        <dbReference type="HAMAP-Rule" id="MF_00254"/>
    </source>
</evidence>
<reference evidence="10 11" key="1">
    <citation type="submission" date="2018-06" db="EMBL/GenBank/DDBJ databases">
        <title>Genomic Encyclopedia of Type Strains, Phase IV (KMG-IV): sequencing the most valuable type-strain genomes for metagenomic binning, comparative biology and taxonomic classification.</title>
        <authorList>
            <person name="Goeker M."/>
        </authorList>
    </citation>
    <scope>NUCLEOTIDE SEQUENCE [LARGE SCALE GENOMIC DNA]</scope>
    <source>
        <strain evidence="10 11">DSM 44599</strain>
    </source>
</reference>
<dbReference type="NCBIfam" id="TIGR00388">
    <property type="entry name" value="glyQ"/>
    <property type="match status" value="1"/>
</dbReference>
<comment type="similarity">
    <text evidence="1 9">Belongs to the class-II aminoacyl-tRNA synthetase family.</text>
</comment>
<dbReference type="PANTHER" id="PTHR30075">
    <property type="entry name" value="GLYCYL-TRNA SYNTHETASE"/>
    <property type="match status" value="1"/>
</dbReference>
<evidence type="ECO:0000256" key="2">
    <source>
        <dbReference type="ARBA" id="ARBA00022598"/>
    </source>
</evidence>
<dbReference type="GO" id="GO:0004820">
    <property type="term" value="F:glycine-tRNA ligase activity"/>
    <property type="evidence" value="ECO:0007669"/>
    <property type="project" value="UniProtKB-UniRule"/>
</dbReference>
<dbReference type="GeneID" id="80346310"/>
<dbReference type="GO" id="GO:0005524">
    <property type="term" value="F:ATP binding"/>
    <property type="evidence" value="ECO:0007669"/>
    <property type="project" value="UniProtKB-UniRule"/>
</dbReference>
<dbReference type="InterPro" id="IPR006194">
    <property type="entry name" value="Gly-tRNA-synth_heterodimer"/>
</dbReference>
<comment type="subunit">
    <text evidence="9">Tetramer of two alpha and two beta subunits.</text>
</comment>
<organism evidence="10 11">
    <name type="scientific">Nocardia puris</name>
    <dbReference type="NCBI Taxonomy" id="208602"/>
    <lineage>
        <taxon>Bacteria</taxon>
        <taxon>Bacillati</taxon>
        <taxon>Actinomycetota</taxon>
        <taxon>Actinomycetes</taxon>
        <taxon>Mycobacteriales</taxon>
        <taxon>Nocardiaceae</taxon>
        <taxon>Nocardia</taxon>
    </lineage>
</organism>
<evidence type="ECO:0000256" key="5">
    <source>
        <dbReference type="ARBA" id="ARBA00022917"/>
    </source>
</evidence>
<gene>
    <name evidence="9" type="primary">glyS</name>
    <name evidence="8" type="synonym">glyQ</name>
    <name evidence="10" type="ORF">DFR74_11656</name>
</gene>
<keyword evidence="2 9" id="KW-0436">Ligase</keyword>